<feature type="transmembrane region" description="Helical" evidence="1">
    <location>
        <begin position="581"/>
        <end position="607"/>
    </location>
</feature>
<evidence type="ECO:0000256" key="1">
    <source>
        <dbReference type="SAM" id="Phobius"/>
    </source>
</evidence>
<protein>
    <recommendedName>
        <fullName evidence="4">Glycoside Hydrolase Family 16</fullName>
    </recommendedName>
</protein>
<reference evidence="2" key="1">
    <citation type="submission" date="2018-02" db="EMBL/GenBank/DDBJ databases">
        <authorList>
            <person name="Silar P."/>
        </authorList>
    </citation>
    <scope>NUCLEOTIDE SEQUENCE [LARGE SCALE GENOMIC DNA]</scope>
    <source>
        <strain evidence="2">T</strain>
    </source>
</reference>
<keyword evidence="1" id="KW-0472">Membrane</keyword>
<organism evidence="2 3">
    <name type="scientific">Podospora comata</name>
    <dbReference type="NCBI Taxonomy" id="48703"/>
    <lineage>
        <taxon>Eukaryota</taxon>
        <taxon>Fungi</taxon>
        <taxon>Dikarya</taxon>
        <taxon>Ascomycota</taxon>
        <taxon>Pezizomycotina</taxon>
        <taxon>Sordariomycetes</taxon>
        <taxon>Sordariomycetidae</taxon>
        <taxon>Sordariales</taxon>
        <taxon>Podosporaceae</taxon>
        <taxon>Podospora</taxon>
    </lineage>
</organism>
<keyword evidence="3" id="KW-1185">Reference proteome</keyword>
<feature type="transmembrane region" description="Helical" evidence="1">
    <location>
        <begin position="45"/>
        <end position="64"/>
    </location>
</feature>
<proteinExistence type="predicted"/>
<keyword evidence="1" id="KW-0812">Transmembrane</keyword>
<dbReference type="Proteomes" id="UP000280685">
    <property type="component" value="Chromosome 1"/>
</dbReference>
<gene>
    <name evidence="2" type="ORF">PODCO_121894</name>
</gene>
<sequence length="609" mass="66462">MIRGIVSTFLPLSLTIYFIVIWRLCLVPHSNTANELVFGRAGANAIYYSWFVLASVGLSFFVYAREGIEESMLSQPKWSAIDPKHLRDHVQVDGCLGALKTWVFYRGQASTWGPTSLTWMLLGLVTLFGFIGLPLSGLTMEFETGYQSVLGSSANSHPTVVGYAKDNWNARSKFATNERAFLRWKESSRIPPPPGDGMIYTSPEVDRSNLLGNGVFTKLPNSLPRDIGVANLFLAPQSTTGAPMDGVSWGLLFSYNCSVITKLSDFTILRHRKNDNDFTSTDRWGYEVLGGNATIEIYNQTSSHAKISFANNLQAVAEIGYHWPYRQKQTTTNIPPSSECYNPISIPGGSEAKSIPYPGINDDPQVLEVILWQNLTSSGTGPDVIASPPTLTFSLLSTIPELLGAYSTLSERNTTPATPMSAIGVQCLSTSSVGYATISGRTATFSQFQPSNSTPVESLTSLKCAERLSLGVPHLLFSSSRADREKEWLSAFYGSVGKFSQGYSRVGTHFIGNQVPLQSGYLQAEELKRSLTRGFGVYAMQLVYNDGVGFVDGNGTYREVSEFVNGEARSYRRDTVLVQGIVPPVAVVVLLGVWAGGSVGFGVGFGFRR</sequence>
<evidence type="ECO:0008006" key="4">
    <source>
        <dbReference type="Google" id="ProtNLM"/>
    </source>
</evidence>
<evidence type="ECO:0000313" key="3">
    <source>
        <dbReference type="Proteomes" id="UP000280685"/>
    </source>
</evidence>
<feature type="transmembrane region" description="Helical" evidence="1">
    <location>
        <begin position="5"/>
        <end position="25"/>
    </location>
</feature>
<keyword evidence="1" id="KW-1133">Transmembrane helix</keyword>
<accession>A0ABY6RZH7</accession>
<feature type="transmembrane region" description="Helical" evidence="1">
    <location>
        <begin position="116"/>
        <end position="135"/>
    </location>
</feature>
<name>A0ABY6RZH7_PODCO</name>
<dbReference type="EMBL" id="LR026964">
    <property type="protein sequence ID" value="VBB73824.1"/>
    <property type="molecule type" value="Genomic_DNA"/>
</dbReference>
<evidence type="ECO:0000313" key="2">
    <source>
        <dbReference type="EMBL" id="VBB73824.1"/>
    </source>
</evidence>